<evidence type="ECO:0000313" key="1">
    <source>
        <dbReference type="EMBL" id="TGL58407.1"/>
    </source>
</evidence>
<keyword evidence="2" id="KW-1185">Reference proteome</keyword>
<proteinExistence type="predicted"/>
<dbReference type="InterPro" id="IPR014710">
    <property type="entry name" value="RmlC-like_jellyroll"/>
</dbReference>
<dbReference type="AlphaFoldDB" id="A0A4R9JYR1"/>
<dbReference type="EMBL" id="RQGF01000042">
    <property type="protein sequence ID" value="TGL58407.1"/>
    <property type="molecule type" value="Genomic_DNA"/>
</dbReference>
<organism evidence="1 2">
    <name type="scientific">Leptospira sarikeiensis</name>
    <dbReference type="NCBI Taxonomy" id="2484943"/>
    <lineage>
        <taxon>Bacteria</taxon>
        <taxon>Pseudomonadati</taxon>
        <taxon>Spirochaetota</taxon>
        <taxon>Spirochaetia</taxon>
        <taxon>Leptospirales</taxon>
        <taxon>Leptospiraceae</taxon>
        <taxon>Leptospira</taxon>
    </lineage>
</organism>
<sequence>MLDIPLFETLRKKVPSLENNWERYMSMIKLKKVPAKTLLIRKGEFVKTIFFVKKGCLRIRFEEPKRDITIAFFFENRVITSLHSYRGNYKESGLSLESIEPTELLLLSGEDAETIYRENEGVKDLLLEYTLERFDNYLNLFLSRIRDSPEKRYINLVKEHPDIATRIPQHYIASYLGITPVSLSRIRNRIWKEQK</sequence>
<comment type="caution">
    <text evidence="1">The sequence shown here is derived from an EMBL/GenBank/DDBJ whole genome shotgun (WGS) entry which is preliminary data.</text>
</comment>
<dbReference type="OrthoDB" id="9798104at2"/>
<evidence type="ECO:0000313" key="2">
    <source>
        <dbReference type="Proteomes" id="UP000297762"/>
    </source>
</evidence>
<dbReference type="Gene3D" id="2.60.120.10">
    <property type="entry name" value="Jelly Rolls"/>
    <property type="match status" value="1"/>
</dbReference>
<dbReference type="InterPro" id="IPR018490">
    <property type="entry name" value="cNMP-bd_dom_sf"/>
</dbReference>
<name>A0A4R9JYR1_9LEPT</name>
<dbReference type="Proteomes" id="UP000297762">
    <property type="component" value="Unassembled WGS sequence"/>
</dbReference>
<protein>
    <submittedName>
        <fullName evidence="1">Crp/Fnr family transcriptional regulator</fullName>
    </submittedName>
</protein>
<accession>A0A4R9JYR1</accession>
<reference evidence="1" key="1">
    <citation type="journal article" date="2019" name="PLoS Negl. Trop. Dis.">
        <title>Revisiting the worldwide diversity of Leptospira species in the environment.</title>
        <authorList>
            <person name="Vincent A.T."/>
            <person name="Schiettekatte O."/>
            <person name="Bourhy P."/>
            <person name="Veyrier F.J."/>
            <person name="Picardeau M."/>
        </authorList>
    </citation>
    <scope>NUCLEOTIDE SEQUENCE [LARGE SCALE GENOMIC DNA]</scope>
    <source>
        <strain evidence="1">201702455</strain>
    </source>
</reference>
<dbReference type="SUPFAM" id="SSF51206">
    <property type="entry name" value="cAMP-binding domain-like"/>
    <property type="match status" value="1"/>
</dbReference>
<gene>
    <name evidence="1" type="ORF">EHQ64_19150</name>
</gene>